<protein>
    <recommendedName>
        <fullName evidence="2">C2 domain-containing protein</fullName>
    </recommendedName>
</protein>
<dbReference type="GO" id="GO:0030424">
    <property type="term" value="C:axon"/>
    <property type="evidence" value="ECO:0007669"/>
    <property type="project" value="TreeGrafter"/>
</dbReference>
<dbReference type="GO" id="GO:0030672">
    <property type="term" value="C:synaptic vesicle membrane"/>
    <property type="evidence" value="ECO:0007669"/>
    <property type="project" value="TreeGrafter"/>
</dbReference>
<dbReference type="GO" id="GO:0005886">
    <property type="term" value="C:plasma membrane"/>
    <property type="evidence" value="ECO:0007669"/>
    <property type="project" value="TreeGrafter"/>
</dbReference>
<feature type="domain" description="C2" evidence="2">
    <location>
        <begin position="71"/>
        <end position="113"/>
    </location>
</feature>
<feature type="domain" description="C2" evidence="2">
    <location>
        <begin position="140"/>
        <end position="169"/>
    </location>
</feature>
<dbReference type="InterPro" id="IPR000008">
    <property type="entry name" value="C2_dom"/>
</dbReference>
<evidence type="ECO:0000313" key="4">
    <source>
        <dbReference type="Proteomes" id="UP000759131"/>
    </source>
</evidence>
<dbReference type="Pfam" id="PF00168">
    <property type="entry name" value="C2"/>
    <property type="match status" value="2"/>
</dbReference>
<dbReference type="OrthoDB" id="67700at2759"/>
<dbReference type="PRINTS" id="PR00399">
    <property type="entry name" value="SYNAPTOTAGMN"/>
</dbReference>
<accession>A0A7R9Q4P6</accession>
<dbReference type="GO" id="GO:0030276">
    <property type="term" value="F:clathrin binding"/>
    <property type="evidence" value="ECO:0007669"/>
    <property type="project" value="TreeGrafter"/>
</dbReference>
<dbReference type="PANTHER" id="PTHR10024:SF227">
    <property type="entry name" value="SYNAPTOTAGMIN 1"/>
    <property type="match status" value="1"/>
</dbReference>
<dbReference type="InterPro" id="IPR035892">
    <property type="entry name" value="C2_domain_sf"/>
</dbReference>
<dbReference type="Proteomes" id="UP000759131">
    <property type="component" value="Unassembled WGS sequence"/>
</dbReference>
<dbReference type="GO" id="GO:0005544">
    <property type="term" value="F:calcium-dependent phospholipid binding"/>
    <property type="evidence" value="ECO:0007669"/>
    <property type="project" value="TreeGrafter"/>
</dbReference>
<gene>
    <name evidence="3" type="ORF">OSB1V03_LOCUS11906</name>
</gene>
<name>A0A7R9Q4P6_9ACAR</name>
<keyword evidence="1" id="KW-0677">Repeat</keyword>
<evidence type="ECO:0000313" key="3">
    <source>
        <dbReference type="EMBL" id="CAD7631497.1"/>
    </source>
</evidence>
<evidence type="ECO:0000256" key="1">
    <source>
        <dbReference type="ARBA" id="ARBA00022737"/>
    </source>
</evidence>
<dbReference type="GO" id="GO:0048488">
    <property type="term" value="P:synaptic vesicle endocytosis"/>
    <property type="evidence" value="ECO:0007669"/>
    <property type="project" value="TreeGrafter"/>
</dbReference>
<dbReference type="EMBL" id="CAJPIZ010009573">
    <property type="protein sequence ID" value="CAG2111927.1"/>
    <property type="molecule type" value="Genomic_DNA"/>
</dbReference>
<keyword evidence="4" id="KW-1185">Reference proteome</keyword>
<dbReference type="Gene3D" id="2.60.40.150">
    <property type="entry name" value="C2 domain"/>
    <property type="match status" value="3"/>
</dbReference>
<dbReference type="GO" id="GO:0001786">
    <property type="term" value="F:phosphatidylserine binding"/>
    <property type="evidence" value="ECO:0007669"/>
    <property type="project" value="TreeGrafter"/>
</dbReference>
<dbReference type="GO" id="GO:0005509">
    <property type="term" value="F:calcium ion binding"/>
    <property type="evidence" value="ECO:0007669"/>
    <property type="project" value="TreeGrafter"/>
</dbReference>
<dbReference type="GO" id="GO:0000149">
    <property type="term" value="F:SNARE binding"/>
    <property type="evidence" value="ECO:0007669"/>
    <property type="project" value="TreeGrafter"/>
</dbReference>
<evidence type="ECO:0000259" key="2">
    <source>
        <dbReference type="Pfam" id="PF00168"/>
    </source>
</evidence>
<dbReference type="AlphaFoldDB" id="A0A7R9Q4P6"/>
<dbReference type="PANTHER" id="PTHR10024">
    <property type="entry name" value="SYNAPTOTAGMIN"/>
    <property type="match status" value="1"/>
</dbReference>
<organism evidence="3">
    <name type="scientific">Medioppia subpectinata</name>
    <dbReference type="NCBI Taxonomy" id="1979941"/>
    <lineage>
        <taxon>Eukaryota</taxon>
        <taxon>Metazoa</taxon>
        <taxon>Ecdysozoa</taxon>
        <taxon>Arthropoda</taxon>
        <taxon>Chelicerata</taxon>
        <taxon>Arachnida</taxon>
        <taxon>Acari</taxon>
        <taxon>Acariformes</taxon>
        <taxon>Sarcoptiformes</taxon>
        <taxon>Oribatida</taxon>
        <taxon>Brachypylina</taxon>
        <taxon>Oppioidea</taxon>
        <taxon>Oppiidae</taxon>
        <taxon>Medioppia</taxon>
    </lineage>
</organism>
<dbReference type="GO" id="GO:0031045">
    <property type="term" value="C:dense core granule"/>
    <property type="evidence" value="ECO:0007669"/>
    <property type="project" value="TreeGrafter"/>
</dbReference>
<proteinExistence type="predicted"/>
<dbReference type="SUPFAM" id="SSF49562">
    <property type="entry name" value="C2 domain (Calcium/lipid-binding domain, CaLB)"/>
    <property type="match status" value="2"/>
</dbReference>
<dbReference type="InterPro" id="IPR001565">
    <property type="entry name" value="Synaptotagmin"/>
</dbReference>
<sequence>MEELAANMEENENDKESTKEEVKLGRLQFKIDYDFNQANLAVSVLQAEELPGLDMSGTSDPYVKVPYAEITTKTLVFAVYDFDRFSKHDQIGEVKIPLNQIDLAQTIEEWRDLTSVEGEQGQENKLGDICFSLRYVPTAGKLTVVILEAKNLKKMDVGGLSDPYVKIALMMNGL</sequence>
<reference evidence="3" key="1">
    <citation type="submission" date="2020-11" db="EMBL/GenBank/DDBJ databases">
        <authorList>
            <person name="Tran Van P."/>
        </authorList>
    </citation>
    <scope>NUCLEOTIDE SEQUENCE</scope>
</reference>
<dbReference type="GO" id="GO:0048791">
    <property type="term" value="P:calcium ion-regulated exocytosis of neurotransmitter"/>
    <property type="evidence" value="ECO:0007669"/>
    <property type="project" value="TreeGrafter"/>
</dbReference>
<dbReference type="EMBL" id="OC864148">
    <property type="protein sequence ID" value="CAD7631497.1"/>
    <property type="molecule type" value="Genomic_DNA"/>
</dbReference>